<feature type="transmembrane region" description="Helical" evidence="7">
    <location>
        <begin position="197"/>
        <end position="216"/>
    </location>
</feature>
<gene>
    <name evidence="9" type="ORF">PV09_08864</name>
</gene>
<feature type="transmembrane region" description="Helical" evidence="7">
    <location>
        <begin position="463"/>
        <end position="484"/>
    </location>
</feature>
<evidence type="ECO:0000256" key="1">
    <source>
        <dbReference type="ARBA" id="ARBA00004141"/>
    </source>
</evidence>
<dbReference type="STRING" id="253628.A0A0D1ZY96"/>
<evidence type="ECO:0000256" key="2">
    <source>
        <dbReference type="ARBA" id="ARBA00008335"/>
    </source>
</evidence>
<keyword evidence="5 7" id="KW-0472">Membrane</keyword>
<protein>
    <recommendedName>
        <fullName evidence="8">Major facilitator superfamily (MFS) profile domain-containing protein</fullName>
    </recommendedName>
</protein>
<dbReference type="InterPro" id="IPR036259">
    <property type="entry name" value="MFS_trans_sf"/>
</dbReference>
<feature type="transmembrane region" description="Helical" evidence="7">
    <location>
        <begin position="399"/>
        <end position="418"/>
    </location>
</feature>
<feature type="transmembrane region" description="Helical" evidence="7">
    <location>
        <begin position="283"/>
        <end position="305"/>
    </location>
</feature>
<dbReference type="InParanoid" id="A0A0D1ZY96"/>
<sequence length="567" mass="62311">MNLQRVPTEKEIVELAIAEGHDADIPTNLGALPKHNKAPTTDRPTSHPDDKEAGLEKDLAISSEDASDVSSRVASRIDIEAAPVEGEQKTEGGLFAGQQQDPQDANLVWWDGPDDPQNPMNWSDMRKWMSIALVSMITFLTPLGSSAFAPGVPQLMEEFHNDSTLLSGFVVSVYVLGFAIGPLAIAPLSEMYGRLPLYYVCGILFGVFNIACAVAASLTQLIIFRLLAGCFGAAPLALGGGTIADLARPQTRATAMAIWTLGPTVGPVIGPVAGGFICERLGWRWMFWIISIATGIVMALGMLTMRETYAPALLKRKAKKLRKLTGNPLLKSKLDTGMSTRDLFLYSIVRPTKMLCLNLTCLTQSLYVAIVYAYLYLMFTTVTEIFEQQYHFRTDLVGLAYIGMGLGSFLGQFGFTYFENRNYRYHEKKGDLKPEHRLIAMIPGSMILPIALFWYAWSVEAKVHWMCPIVAMAFFGLGLLLIFMSASNYLVDVFTVHAASAMAANTVLRSLFAAVIPLAGPTMYSQLGYGWGASTLGFIALACVPIPFLFLKYGEWLRTDPRFQTKL</sequence>
<evidence type="ECO:0000313" key="10">
    <source>
        <dbReference type="Proteomes" id="UP000053259"/>
    </source>
</evidence>
<dbReference type="VEuPathDB" id="FungiDB:PV09_08864"/>
<evidence type="ECO:0000256" key="5">
    <source>
        <dbReference type="ARBA" id="ARBA00023136"/>
    </source>
</evidence>
<name>A0A0D1ZY96_9PEZI</name>
<dbReference type="GeneID" id="27316837"/>
<dbReference type="OrthoDB" id="5296287at2759"/>
<evidence type="ECO:0000256" key="7">
    <source>
        <dbReference type="SAM" id="Phobius"/>
    </source>
</evidence>
<dbReference type="GO" id="GO:0016020">
    <property type="term" value="C:membrane"/>
    <property type="evidence" value="ECO:0007669"/>
    <property type="project" value="UniProtKB-SubCell"/>
</dbReference>
<dbReference type="GO" id="GO:0022857">
    <property type="term" value="F:transmembrane transporter activity"/>
    <property type="evidence" value="ECO:0007669"/>
    <property type="project" value="InterPro"/>
</dbReference>
<feature type="transmembrane region" description="Helical" evidence="7">
    <location>
        <begin position="222"/>
        <end position="244"/>
    </location>
</feature>
<dbReference type="RefSeq" id="XP_016209302.1">
    <property type="nucleotide sequence ID" value="XM_016362827.1"/>
</dbReference>
<proteinExistence type="inferred from homology"/>
<feature type="region of interest" description="Disordered" evidence="6">
    <location>
        <begin position="17"/>
        <end position="67"/>
    </location>
</feature>
<comment type="subcellular location">
    <subcellularLocation>
        <location evidence="1">Membrane</location>
        <topology evidence="1">Multi-pass membrane protein</topology>
    </subcellularLocation>
</comment>
<organism evidence="9 10">
    <name type="scientific">Verruconis gallopava</name>
    <dbReference type="NCBI Taxonomy" id="253628"/>
    <lineage>
        <taxon>Eukaryota</taxon>
        <taxon>Fungi</taxon>
        <taxon>Dikarya</taxon>
        <taxon>Ascomycota</taxon>
        <taxon>Pezizomycotina</taxon>
        <taxon>Dothideomycetes</taxon>
        <taxon>Pleosporomycetidae</taxon>
        <taxon>Venturiales</taxon>
        <taxon>Sympoventuriaceae</taxon>
        <taxon>Verruconis</taxon>
    </lineage>
</organism>
<dbReference type="Pfam" id="PF07690">
    <property type="entry name" value="MFS_1"/>
    <property type="match status" value="1"/>
</dbReference>
<dbReference type="CDD" id="cd17323">
    <property type="entry name" value="MFS_Tpo1_MDR_like"/>
    <property type="match status" value="1"/>
</dbReference>
<accession>A0A0D1ZY96</accession>
<evidence type="ECO:0000256" key="6">
    <source>
        <dbReference type="SAM" id="MobiDB-lite"/>
    </source>
</evidence>
<evidence type="ECO:0000259" key="8">
    <source>
        <dbReference type="PROSITE" id="PS50850"/>
    </source>
</evidence>
<feature type="transmembrane region" description="Helical" evidence="7">
    <location>
        <begin position="531"/>
        <end position="551"/>
    </location>
</feature>
<keyword evidence="3 7" id="KW-0812">Transmembrane</keyword>
<dbReference type="InterPro" id="IPR011701">
    <property type="entry name" value="MFS"/>
</dbReference>
<feature type="domain" description="Major facilitator superfamily (MFS) profile" evidence="8">
    <location>
        <begin position="130"/>
        <end position="560"/>
    </location>
</feature>
<feature type="transmembrane region" description="Helical" evidence="7">
    <location>
        <begin position="438"/>
        <end position="457"/>
    </location>
</feature>
<evidence type="ECO:0000256" key="3">
    <source>
        <dbReference type="ARBA" id="ARBA00022692"/>
    </source>
</evidence>
<dbReference type="EMBL" id="KN847577">
    <property type="protein sequence ID" value="KIV99432.1"/>
    <property type="molecule type" value="Genomic_DNA"/>
</dbReference>
<keyword evidence="10" id="KW-1185">Reference proteome</keyword>
<feature type="transmembrane region" description="Helical" evidence="7">
    <location>
        <begin position="496"/>
        <end position="519"/>
    </location>
</feature>
<dbReference type="PANTHER" id="PTHR23502">
    <property type="entry name" value="MAJOR FACILITATOR SUPERFAMILY"/>
    <property type="match status" value="1"/>
</dbReference>
<feature type="transmembrane region" description="Helical" evidence="7">
    <location>
        <begin position="128"/>
        <end position="152"/>
    </location>
</feature>
<dbReference type="PANTHER" id="PTHR23502:SF68">
    <property type="entry name" value="MULTIDRUG TRANSPORTER, PUTATIVE (AFU_ORTHOLOGUE AFUA_3G01120)-RELATED"/>
    <property type="match status" value="1"/>
</dbReference>
<comment type="similarity">
    <text evidence="2">Belongs to the major facilitator superfamily.</text>
</comment>
<evidence type="ECO:0000313" key="9">
    <source>
        <dbReference type="EMBL" id="KIV99432.1"/>
    </source>
</evidence>
<evidence type="ECO:0000256" key="4">
    <source>
        <dbReference type="ARBA" id="ARBA00022989"/>
    </source>
</evidence>
<dbReference type="Proteomes" id="UP000053259">
    <property type="component" value="Unassembled WGS sequence"/>
</dbReference>
<dbReference type="Gene3D" id="1.20.1250.20">
    <property type="entry name" value="MFS general substrate transporter like domains"/>
    <property type="match status" value="1"/>
</dbReference>
<dbReference type="InterPro" id="IPR020846">
    <property type="entry name" value="MFS_dom"/>
</dbReference>
<dbReference type="HOGENOM" id="CLU_008455_1_2_1"/>
<feature type="compositionally biased region" description="Basic and acidic residues" evidence="6">
    <location>
        <begin position="44"/>
        <end position="59"/>
    </location>
</feature>
<reference evidence="9 10" key="1">
    <citation type="submission" date="2015-01" db="EMBL/GenBank/DDBJ databases">
        <title>The Genome Sequence of Ochroconis gallopava CBS43764.</title>
        <authorList>
            <consortium name="The Broad Institute Genomics Platform"/>
            <person name="Cuomo C."/>
            <person name="de Hoog S."/>
            <person name="Gorbushina A."/>
            <person name="Stielow B."/>
            <person name="Teixiera M."/>
            <person name="Abouelleil A."/>
            <person name="Chapman S.B."/>
            <person name="Priest M."/>
            <person name="Young S.K."/>
            <person name="Wortman J."/>
            <person name="Nusbaum C."/>
            <person name="Birren B."/>
        </authorList>
    </citation>
    <scope>NUCLEOTIDE SEQUENCE [LARGE SCALE GENOMIC DNA]</scope>
    <source>
        <strain evidence="9 10">CBS 43764</strain>
    </source>
</reference>
<feature type="transmembrane region" description="Helical" evidence="7">
    <location>
        <begin position="355"/>
        <end position="379"/>
    </location>
</feature>
<feature type="transmembrane region" description="Helical" evidence="7">
    <location>
        <begin position="256"/>
        <end position="277"/>
    </location>
</feature>
<dbReference type="SUPFAM" id="SSF103473">
    <property type="entry name" value="MFS general substrate transporter"/>
    <property type="match status" value="1"/>
</dbReference>
<dbReference type="FunFam" id="1.20.1250.20:FF:000011">
    <property type="entry name" value="MFS multidrug transporter, putative"/>
    <property type="match status" value="1"/>
</dbReference>
<dbReference type="AlphaFoldDB" id="A0A0D1ZY96"/>
<dbReference type="PROSITE" id="PS50850">
    <property type="entry name" value="MFS"/>
    <property type="match status" value="1"/>
</dbReference>
<feature type="transmembrane region" description="Helical" evidence="7">
    <location>
        <begin position="164"/>
        <end position="185"/>
    </location>
</feature>
<keyword evidence="4 7" id="KW-1133">Transmembrane helix</keyword>